<reference evidence="2" key="2">
    <citation type="submission" date="2013-10" db="EMBL/GenBank/DDBJ databases">
        <authorList>
            <person name="Aslett M."/>
        </authorList>
    </citation>
    <scope>NUCLEOTIDE SEQUENCE [LARGE SCALE GENOMIC DNA]</scope>
    <source>
        <strain evidence="2">Houghton</strain>
    </source>
</reference>
<feature type="chain" id="PRO_5004675692" evidence="1">
    <location>
        <begin position="23"/>
        <end position="414"/>
    </location>
</feature>
<dbReference type="Proteomes" id="UP000030754">
    <property type="component" value="Unassembled WGS sequence"/>
</dbReference>
<organism evidence="2 3">
    <name type="scientific">Eimeria necatrix</name>
    <dbReference type="NCBI Taxonomy" id="51315"/>
    <lineage>
        <taxon>Eukaryota</taxon>
        <taxon>Sar</taxon>
        <taxon>Alveolata</taxon>
        <taxon>Apicomplexa</taxon>
        <taxon>Conoidasida</taxon>
        <taxon>Coccidia</taxon>
        <taxon>Eucoccidiorida</taxon>
        <taxon>Eimeriorina</taxon>
        <taxon>Eimeriidae</taxon>
        <taxon>Eimeria</taxon>
    </lineage>
</organism>
<dbReference type="RefSeq" id="XP_013440115.1">
    <property type="nucleotide sequence ID" value="XM_013584661.1"/>
</dbReference>
<dbReference type="EMBL" id="HG722583">
    <property type="protein sequence ID" value="CDJ62753.1"/>
    <property type="molecule type" value="Genomic_DNA"/>
</dbReference>
<sequence>MNPPMLLLLLLLHFVLQRLIRAYGGMGLTSPSLLAAALSHFPAPGASGGPLLGAPVPCGVPSEAAKAAAMRAVLSAAAEALPEQQQHEPLLRCSTAYAQSLADYEAAAAVATAAAAAADPKGVTTEFQPALVLLQCLLEQQALSRPKLLQLLPTLLRELQRGRQQQQQQLQFCGLVLSACASCELHLVELWEELLSPLLQMPPADDPAPAATAAAAAAAPWGGWLLSRPLLQHVEVAVAAGCFCGVAASGSETKENREELLRAAASAAAHAATLAEGFLALLRRSSSNFSQLTGEALQDLTEDICGLYRAHAAAAALLDLQQQQQQQREACFQLQKEDAPGAAPPAAATQPFRELLTAEFPELQLSQQQKQRGNKHAQQLLQQQQLQLQQQLAQQRSDLLFLLLSEYAWRGTPR</sequence>
<proteinExistence type="predicted"/>
<dbReference type="GeneID" id="25472657"/>
<gene>
    <name evidence="2" type="ORF">ENH_00024870</name>
</gene>
<name>U6MI60_9EIME</name>
<evidence type="ECO:0000313" key="2">
    <source>
        <dbReference type="EMBL" id="CDJ62753.1"/>
    </source>
</evidence>
<keyword evidence="1" id="KW-0732">Signal</keyword>
<evidence type="ECO:0000256" key="1">
    <source>
        <dbReference type="SAM" id="SignalP"/>
    </source>
</evidence>
<protein>
    <submittedName>
        <fullName evidence="2">Uncharacterized protein</fullName>
    </submittedName>
</protein>
<reference evidence="2" key="1">
    <citation type="submission" date="2013-10" db="EMBL/GenBank/DDBJ databases">
        <title>Genomic analysis of the causative agents of coccidiosis in chickens.</title>
        <authorList>
            <person name="Reid A.J."/>
            <person name="Blake D."/>
            <person name="Billington K."/>
            <person name="Browne H."/>
            <person name="Dunn M."/>
            <person name="Hung S."/>
            <person name="Kawahara F."/>
            <person name="Miranda-Saavedra D."/>
            <person name="Mourier T."/>
            <person name="Nagra H."/>
            <person name="Otto T.D."/>
            <person name="Rawlings N."/>
            <person name="Sanchez A."/>
            <person name="Sanders M."/>
            <person name="Subramaniam C."/>
            <person name="Tay Y."/>
            <person name="Dear P."/>
            <person name="Doerig C."/>
            <person name="Gruber A."/>
            <person name="Parkinson J."/>
            <person name="Shirley M."/>
            <person name="Wan K.L."/>
            <person name="Berriman M."/>
            <person name="Tomley F."/>
            <person name="Pain A."/>
        </authorList>
    </citation>
    <scope>NUCLEOTIDE SEQUENCE [LARGE SCALE GENOMIC DNA]</scope>
    <source>
        <strain evidence="2">Houghton</strain>
    </source>
</reference>
<keyword evidence="3" id="KW-1185">Reference proteome</keyword>
<evidence type="ECO:0000313" key="3">
    <source>
        <dbReference type="Proteomes" id="UP000030754"/>
    </source>
</evidence>
<dbReference type="VEuPathDB" id="ToxoDB:ENH_00024870"/>
<accession>U6MI60</accession>
<dbReference type="AlphaFoldDB" id="U6MI60"/>
<feature type="signal peptide" evidence="1">
    <location>
        <begin position="1"/>
        <end position="22"/>
    </location>
</feature>